<gene>
    <name evidence="3" type="ordered locus">Ngar_c13830</name>
</gene>
<dbReference type="EMBL" id="CP002408">
    <property type="protein sequence ID" value="AFU58320.1"/>
    <property type="molecule type" value="Genomic_DNA"/>
</dbReference>
<dbReference type="HOGENOM" id="CLU_456074_0_0_2"/>
<feature type="transmembrane region" description="Helical" evidence="1">
    <location>
        <begin position="176"/>
        <end position="197"/>
    </location>
</feature>
<organism evidence="3 4">
    <name type="scientific">Nitrososphaera gargensis (strain Ga9.2)</name>
    <dbReference type="NCBI Taxonomy" id="1237085"/>
    <lineage>
        <taxon>Archaea</taxon>
        <taxon>Nitrososphaerota</taxon>
        <taxon>Nitrososphaeria</taxon>
        <taxon>Nitrososphaerales</taxon>
        <taxon>Nitrososphaeraceae</taxon>
        <taxon>Nitrososphaera</taxon>
    </lineage>
</organism>
<feature type="transmembrane region" description="Helical" evidence="1">
    <location>
        <begin position="89"/>
        <end position="114"/>
    </location>
</feature>
<dbReference type="Proteomes" id="UP000008037">
    <property type="component" value="Chromosome"/>
</dbReference>
<keyword evidence="4" id="KW-1185">Reference proteome</keyword>
<dbReference type="GeneID" id="13797642"/>
<evidence type="ECO:0000256" key="1">
    <source>
        <dbReference type="SAM" id="Phobius"/>
    </source>
</evidence>
<feature type="transmembrane region" description="Helical" evidence="1">
    <location>
        <begin position="150"/>
        <end position="170"/>
    </location>
</feature>
<dbReference type="RefSeq" id="WP_015018857.1">
    <property type="nucleotide sequence ID" value="NC_018719.1"/>
</dbReference>
<dbReference type="InParanoid" id="K0IEX4"/>
<name>K0IEX4_NITGG</name>
<evidence type="ECO:0000313" key="4">
    <source>
        <dbReference type="Proteomes" id="UP000008037"/>
    </source>
</evidence>
<feature type="transmembrane region" description="Helical" evidence="1">
    <location>
        <begin position="56"/>
        <end position="77"/>
    </location>
</feature>
<dbReference type="OrthoDB" id="8914at2157"/>
<dbReference type="AlphaFoldDB" id="K0IEX4"/>
<dbReference type="STRING" id="1237085.Ngar_c13830"/>
<sequence length="585" mass="62697">MFAPGQDDVSNIHRRWSFTTIGPSSSKVSYAIWLGCAIAIVVVSHLYHLQADTEGLAVYLPLGIVALVGSHFLDYMALHGTPVNKLSKVAHVSAFANGLWALTVFLGVAADLVFAKPPSGMDYIVAGMLLAVGLRIGIFTSVFGASTGRATAVSFIQPLIFLFAFVPPLYHSLDTFSSAGVAFGAAFVALGIVWTVLADRAGRPGIKSTFGVLQAFIAAWTENRVDKMEEFTEAKAHDDVVSTKIIRFGSLAAIVLPDIHPGPFSMVGGSNLPYVLYETFNKSALVMHSVSDHSLNIPSKREVDRYVKELGKRTVVERGSTCSVPVQIKITNSTCTGIAFGNTAVVMLSLSPKGMEDIPQSVRTELESFGIGLGFSDVLVVDCHNAMGKHLDDSDRDDLVMSAKQCLDRMKNQPQHEFNIGFAGLGDISHQPDLEGELGQAGLAVLVIGVGGKNYAIGWADSNNMNNGLRDRVISKASGDVTTILELCSSDTHSTSGKRTREGYFALGTTTNADDIAEAYIQLCAKAAERAAKSTFELSVAQSTIKVMGQKQFEDYSTALDRSMNVTKIFVAITVATYIAMLVLS</sequence>
<evidence type="ECO:0000313" key="3">
    <source>
        <dbReference type="EMBL" id="AFU58320.1"/>
    </source>
</evidence>
<proteinExistence type="predicted"/>
<dbReference type="KEGG" id="nga:Ngar_c13830"/>
<dbReference type="Pfam" id="PF09843">
    <property type="entry name" value="DUF2070"/>
    <property type="match status" value="1"/>
</dbReference>
<protein>
    <recommendedName>
        <fullName evidence="2">DUF2070 domain-containing protein</fullName>
    </recommendedName>
</protein>
<feature type="domain" description="DUF2070" evidence="2">
    <location>
        <begin position="13"/>
        <end position="581"/>
    </location>
</feature>
<keyword evidence="1" id="KW-1133">Transmembrane helix</keyword>
<dbReference type="InterPro" id="IPR019204">
    <property type="entry name" value="DUF2070_membrane"/>
</dbReference>
<evidence type="ECO:0000259" key="2">
    <source>
        <dbReference type="Pfam" id="PF09843"/>
    </source>
</evidence>
<keyword evidence="1" id="KW-0472">Membrane</keyword>
<feature type="transmembrane region" description="Helical" evidence="1">
    <location>
        <begin position="120"/>
        <end position="138"/>
    </location>
</feature>
<accession>K0IEX4</accession>
<keyword evidence="1" id="KW-0812">Transmembrane</keyword>
<reference evidence="3 4" key="1">
    <citation type="journal article" date="2012" name="Environ. Microbiol.">
        <title>The genome of the ammonia-oxidizing Candidatus Nitrososphaera gargensis: insights into metabolic versatility and environmental adaptations.</title>
        <authorList>
            <person name="Spang A."/>
            <person name="Poehlein A."/>
            <person name="Offre P."/>
            <person name="Zumbragel S."/>
            <person name="Haider S."/>
            <person name="Rychlik N."/>
            <person name="Nowka B."/>
            <person name="Schmeisser C."/>
            <person name="Lebedeva E.V."/>
            <person name="Rattei T."/>
            <person name="Bohm C."/>
            <person name="Schmid M."/>
            <person name="Galushko A."/>
            <person name="Hatzenpichler R."/>
            <person name="Weinmaier T."/>
            <person name="Daniel R."/>
            <person name="Schleper C."/>
            <person name="Spieck E."/>
            <person name="Streit W."/>
            <person name="Wagner M."/>
        </authorList>
    </citation>
    <scope>NUCLEOTIDE SEQUENCE [LARGE SCALE GENOMIC DNA]</scope>
    <source>
        <strain evidence="4">Ga9.2</strain>
    </source>
</reference>
<dbReference type="BioCyc" id="CNIT1237085:G1324-1381-MONOMER"/>
<feature type="transmembrane region" description="Helical" evidence="1">
    <location>
        <begin position="30"/>
        <end position="50"/>
    </location>
</feature>